<name>D8RRC0_SELML</name>
<dbReference type="PANTHER" id="PTHR27001">
    <property type="entry name" value="OS01G0253100 PROTEIN"/>
    <property type="match status" value="1"/>
</dbReference>
<dbReference type="GO" id="GO:0004672">
    <property type="term" value="F:protein kinase activity"/>
    <property type="evidence" value="ECO:0007669"/>
    <property type="project" value="InterPro"/>
</dbReference>
<evidence type="ECO:0000259" key="3">
    <source>
        <dbReference type="PROSITE" id="PS50011"/>
    </source>
</evidence>
<gene>
    <name evidence="4" type="ORF">SELMODRAFT_414009</name>
</gene>
<sequence>MGARLSRLEQPMEFDPKGIELITGCFHKVVTRMRVPSSSDGSNDLIELVVYKGVLGRSEVLVECGKGDFKDRMTALWSPHPNIVRLLGFCTSPFLHALVMPLEKRGCLKGMVLDGSLGWKQRVKIIKGLALALDHLHDARNVLGFQVLHLGVRLENVWVAEDYTPKLAGFYSCKIRRSRKSISGTGSQEDLEIISKQDCEGVTDKMDVLGFGFLVLEITSGRELQSNPEEMIQLAEQKLAIERWIDPRIRGVPEMEARRMIQMSMLCLQSNPEARPSMGKLIPAVQMNGSV</sequence>
<keyword evidence="1" id="KW-0547">Nucleotide-binding</keyword>
<dbReference type="GO" id="GO:0005524">
    <property type="term" value="F:ATP binding"/>
    <property type="evidence" value="ECO:0007669"/>
    <property type="project" value="UniProtKB-KW"/>
</dbReference>
<evidence type="ECO:0000256" key="2">
    <source>
        <dbReference type="ARBA" id="ARBA00022840"/>
    </source>
</evidence>
<dbReference type="Gene3D" id="1.10.510.10">
    <property type="entry name" value="Transferase(Phosphotransferase) domain 1"/>
    <property type="match status" value="1"/>
</dbReference>
<proteinExistence type="predicted"/>
<dbReference type="PROSITE" id="PS50011">
    <property type="entry name" value="PROTEIN_KINASE_DOM"/>
    <property type="match status" value="1"/>
</dbReference>
<keyword evidence="5" id="KW-1185">Reference proteome</keyword>
<dbReference type="HOGENOM" id="CLU_971138_0_0_1"/>
<evidence type="ECO:0000313" key="5">
    <source>
        <dbReference type="Proteomes" id="UP000001514"/>
    </source>
</evidence>
<dbReference type="EMBL" id="GL377587">
    <property type="protein sequence ID" value="EFJ25372.1"/>
    <property type="molecule type" value="Genomic_DNA"/>
</dbReference>
<evidence type="ECO:0000256" key="1">
    <source>
        <dbReference type="ARBA" id="ARBA00022741"/>
    </source>
</evidence>
<dbReference type="AlphaFoldDB" id="D8RRC0"/>
<reference evidence="4 5" key="1">
    <citation type="journal article" date="2011" name="Science">
        <title>The Selaginella genome identifies genetic changes associated with the evolution of vascular plants.</title>
        <authorList>
            <person name="Banks J.A."/>
            <person name="Nishiyama T."/>
            <person name="Hasebe M."/>
            <person name="Bowman J.L."/>
            <person name="Gribskov M."/>
            <person name="dePamphilis C."/>
            <person name="Albert V.A."/>
            <person name="Aono N."/>
            <person name="Aoyama T."/>
            <person name="Ambrose B.A."/>
            <person name="Ashton N.W."/>
            <person name="Axtell M.J."/>
            <person name="Barker E."/>
            <person name="Barker M.S."/>
            <person name="Bennetzen J.L."/>
            <person name="Bonawitz N.D."/>
            <person name="Chapple C."/>
            <person name="Cheng C."/>
            <person name="Correa L.G."/>
            <person name="Dacre M."/>
            <person name="DeBarry J."/>
            <person name="Dreyer I."/>
            <person name="Elias M."/>
            <person name="Engstrom E.M."/>
            <person name="Estelle M."/>
            <person name="Feng L."/>
            <person name="Finet C."/>
            <person name="Floyd S.K."/>
            <person name="Frommer W.B."/>
            <person name="Fujita T."/>
            <person name="Gramzow L."/>
            <person name="Gutensohn M."/>
            <person name="Harholt J."/>
            <person name="Hattori M."/>
            <person name="Heyl A."/>
            <person name="Hirai T."/>
            <person name="Hiwatashi Y."/>
            <person name="Ishikawa M."/>
            <person name="Iwata M."/>
            <person name="Karol K.G."/>
            <person name="Koehler B."/>
            <person name="Kolukisaoglu U."/>
            <person name="Kubo M."/>
            <person name="Kurata T."/>
            <person name="Lalonde S."/>
            <person name="Li K."/>
            <person name="Li Y."/>
            <person name="Litt A."/>
            <person name="Lyons E."/>
            <person name="Manning G."/>
            <person name="Maruyama T."/>
            <person name="Michael T.P."/>
            <person name="Mikami K."/>
            <person name="Miyazaki S."/>
            <person name="Morinaga S."/>
            <person name="Murata T."/>
            <person name="Mueller-Roeber B."/>
            <person name="Nelson D.R."/>
            <person name="Obara M."/>
            <person name="Oguri Y."/>
            <person name="Olmstead R.G."/>
            <person name="Onodera N."/>
            <person name="Petersen B.L."/>
            <person name="Pils B."/>
            <person name="Prigge M."/>
            <person name="Rensing S.A."/>
            <person name="Riano-Pachon D.M."/>
            <person name="Roberts A.W."/>
            <person name="Sato Y."/>
            <person name="Scheller H.V."/>
            <person name="Schulz B."/>
            <person name="Schulz C."/>
            <person name="Shakirov E.V."/>
            <person name="Shibagaki N."/>
            <person name="Shinohara N."/>
            <person name="Shippen D.E."/>
            <person name="Soerensen I."/>
            <person name="Sotooka R."/>
            <person name="Sugimoto N."/>
            <person name="Sugita M."/>
            <person name="Sumikawa N."/>
            <person name="Tanurdzic M."/>
            <person name="Theissen G."/>
            <person name="Ulvskov P."/>
            <person name="Wakazuki S."/>
            <person name="Weng J.K."/>
            <person name="Willats W.W."/>
            <person name="Wipf D."/>
            <person name="Wolf P.G."/>
            <person name="Yang L."/>
            <person name="Zimmer A.D."/>
            <person name="Zhu Q."/>
            <person name="Mitros T."/>
            <person name="Hellsten U."/>
            <person name="Loque D."/>
            <person name="Otillar R."/>
            <person name="Salamov A."/>
            <person name="Schmutz J."/>
            <person name="Shapiro H."/>
            <person name="Lindquist E."/>
            <person name="Lucas S."/>
            <person name="Rokhsar D."/>
            <person name="Grigoriev I.V."/>
        </authorList>
    </citation>
    <scope>NUCLEOTIDE SEQUENCE [LARGE SCALE GENOMIC DNA]</scope>
</reference>
<dbReference type="KEGG" id="smo:SELMODRAFT_414009"/>
<dbReference type="Proteomes" id="UP000001514">
    <property type="component" value="Unassembled WGS sequence"/>
</dbReference>
<dbReference type="SUPFAM" id="SSF56112">
    <property type="entry name" value="Protein kinase-like (PK-like)"/>
    <property type="match status" value="1"/>
</dbReference>
<dbReference type="InParanoid" id="D8RRC0"/>
<dbReference type="Gramene" id="EFJ25372">
    <property type="protein sequence ID" value="EFJ25372"/>
    <property type="gene ID" value="SELMODRAFT_414009"/>
</dbReference>
<protein>
    <recommendedName>
        <fullName evidence="3">Protein kinase domain-containing protein</fullName>
    </recommendedName>
</protein>
<dbReference type="InterPro" id="IPR011009">
    <property type="entry name" value="Kinase-like_dom_sf"/>
</dbReference>
<keyword evidence="2" id="KW-0067">ATP-binding</keyword>
<dbReference type="InterPro" id="IPR000719">
    <property type="entry name" value="Prot_kinase_dom"/>
</dbReference>
<evidence type="ECO:0000313" key="4">
    <source>
        <dbReference type="EMBL" id="EFJ25372.1"/>
    </source>
</evidence>
<dbReference type="PANTHER" id="PTHR27001:SF931">
    <property type="entry name" value="OS11G0664100 PROTEIN"/>
    <property type="match status" value="1"/>
</dbReference>
<organism evidence="5">
    <name type="scientific">Selaginella moellendorffii</name>
    <name type="common">Spikemoss</name>
    <dbReference type="NCBI Taxonomy" id="88036"/>
    <lineage>
        <taxon>Eukaryota</taxon>
        <taxon>Viridiplantae</taxon>
        <taxon>Streptophyta</taxon>
        <taxon>Embryophyta</taxon>
        <taxon>Tracheophyta</taxon>
        <taxon>Lycopodiopsida</taxon>
        <taxon>Selaginellales</taxon>
        <taxon>Selaginellaceae</taxon>
        <taxon>Selaginella</taxon>
    </lineage>
</organism>
<dbReference type="Pfam" id="PF00069">
    <property type="entry name" value="Pkinase"/>
    <property type="match status" value="1"/>
</dbReference>
<accession>D8RRC0</accession>
<feature type="domain" description="Protein kinase" evidence="3">
    <location>
        <begin position="15"/>
        <end position="285"/>
    </location>
</feature>